<feature type="region of interest" description="Disordered" evidence="2">
    <location>
        <begin position="440"/>
        <end position="472"/>
    </location>
</feature>
<reference evidence="3" key="2">
    <citation type="submission" date="2025-09" db="UniProtKB">
        <authorList>
            <consortium name="Ensembl"/>
        </authorList>
    </citation>
    <scope>IDENTIFICATION</scope>
</reference>
<evidence type="ECO:0000256" key="2">
    <source>
        <dbReference type="SAM" id="MobiDB-lite"/>
    </source>
</evidence>
<feature type="compositionally biased region" description="Acidic residues" evidence="2">
    <location>
        <begin position="14"/>
        <end position="24"/>
    </location>
</feature>
<organism evidence="3 4">
    <name type="scientific">Chelydra serpentina</name>
    <name type="common">Snapping turtle</name>
    <name type="synonym">Testudo serpentina</name>
    <dbReference type="NCBI Taxonomy" id="8475"/>
    <lineage>
        <taxon>Eukaryota</taxon>
        <taxon>Metazoa</taxon>
        <taxon>Chordata</taxon>
        <taxon>Craniata</taxon>
        <taxon>Vertebrata</taxon>
        <taxon>Euteleostomi</taxon>
        <taxon>Archelosauria</taxon>
        <taxon>Testudinata</taxon>
        <taxon>Testudines</taxon>
        <taxon>Cryptodira</taxon>
        <taxon>Durocryptodira</taxon>
        <taxon>Americhelydia</taxon>
        <taxon>Chelydroidea</taxon>
        <taxon>Chelydridae</taxon>
        <taxon>Chelydra</taxon>
    </lineage>
</organism>
<protein>
    <submittedName>
        <fullName evidence="3">Coiled-coil domain containing 125</fullName>
    </submittedName>
</protein>
<feature type="compositionally biased region" description="Polar residues" evidence="2">
    <location>
        <begin position="445"/>
        <end position="472"/>
    </location>
</feature>
<accession>A0A8C3RSB1</accession>
<proteinExistence type="predicted"/>
<dbReference type="InterPro" id="IPR034608">
    <property type="entry name" value="CCDC125"/>
</dbReference>
<dbReference type="GO" id="GO:2000146">
    <property type="term" value="P:negative regulation of cell motility"/>
    <property type="evidence" value="ECO:0007669"/>
    <property type="project" value="TreeGrafter"/>
</dbReference>
<dbReference type="GO" id="GO:0035024">
    <property type="term" value="P:negative regulation of Rho protein signal transduction"/>
    <property type="evidence" value="ECO:0007669"/>
    <property type="project" value="TreeGrafter"/>
</dbReference>
<dbReference type="Ensembl" id="ENSCSRT00000003743.1">
    <property type="protein sequence ID" value="ENSCSRP00000003616.1"/>
    <property type="gene ID" value="ENSCSRG00000002732.1"/>
</dbReference>
<dbReference type="PANTHER" id="PTHR28616:SF1">
    <property type="entry name" value="COILED-COIL DOMAIN-CONTAINING PROTEIN 125"/>
    <property type="match status" value="1"/>
</dbReference>
<feature type="region of interest" description="Disordered" evidence="2">
    <location>
        <begin position="1"/>
        <end position="32"/>
    </location>
</feature>
<keyword evidence="1" id="KW-0175">Coiled coil</keyword>
<reference evidence="3" key="1">
    <citation type="submission" date="2025-08" db="UniProtKB">
        <authorList>
            <consortium name="Ensembl"/>
        </authorList>
    </citation>
    <scope>IDENTIFICATION</scope>
</reference>
<sequence length="544" mass="62420">MSEVFTLHSKQEEKDSEGEEDDMTCGDLGNGLGRRPGGVYEMEGLNVHTFRSRKGSDKIFNPLLLKKGEESDAAIFHCSKCNGLYDVKKTKRIGSFVNVLVSHQFYTESNSEVSNEELRQQLREAIEEVEILKVELEASQRQLEGKEEALKIMQNMTVFNKATSHTKAMLQKTEEQKRALEKEINALQWEIEFDQEKFKNIEETWTEKCDRIYCENAALKETLKLRTDEVRTLKSENAILNQQRLEFLAMLDVKQQKIIQENMSINKSGFIEVTGLELAVLGACTCNASGGEPCSCAKMSAATRKQLLQLRQECEALKKSKEEAYIMADAFRIAFEQQLMQRKDQALRFTQVNKICNKETKLINWKRLKENGLTLQGNKKNLGQKLMGMLISDADCRKMEELDNPHEILRMLIDLLNDKEEALAHQRKVSYMLARAMEEKEDASKQSNENNLSGENITLKNHQYTASESQESTDPEYSCCQNLGSQDNTCSILNMKIYQKSTRPLKKSHSWPSRNCKENYVQGIDETTDMNCTYQEHSELKNNL</sequence>
<dbReference type="PANTHER" id="PTHR28616">
    <property type="entry name" value="COILED-COIL DOMAIN-CONTAINING PROTEIN 125"/>
    <property type="match status" value="1"/>
</dbReference>
<evidence type="ECO:0000256" key="1">
    <source>
        <dbReference type="SAM" id="Coils"/>
    </source>
</evidence>
<dbReference type="Proteomes" id="UP000694403">
    <property type="component" value="Unplaced"/>
</dbReference>
<name>A0A8C3RSB1_CHESE</name>
<keyword evidence="4" id="KW-1185">Reference proteome</keyword>
<dbReference type="AlphaFoldDB" id="A0A8C3RSB1"/>
<dbReference type="GO" id="GO:0005737">
    <property type="term" value="C:cytoplasm"/>
    <property type="evidence" value="ECO:0007669"/>
    <property type="project" value="TreeGrafter"/>
</dbReference>
<evidence type="ECO:0000313" key="3">
    <source>
        <dbReference type="Ensembl" id="ENSCSRP00000003616.1"/>
    </source>
</evidence>
<evidence type="ECO:0000313" key="4">
    <source>
        <dbReference type="Proteomes" id="UP000694403"/>
    </source>
</evidence>
<feature type="coiled-coil region" evidence="1">
    <location>
        <begin position="300"/>
        <end position="327"/>
    </location>
</feature>
<feature type="coiled-coil region" evidence="1">
    <location>
        <begin position="108"/>
        <end position="204"/>
    </location>
</feature>